<evidence type="ECO:0000259" key="9">
    <source>
        <dbReference type="Pfam" id="PF23769"/>
    </source>
</evidence>
<protein>
    <recommendedName>
        <fullName evidence="9">WD repeat-containing protein 75 second beta-propeller domain-containing protein</fullName>
    </recommendedName>
</protein>
<keyword evidence="8" id="KW-0472">Membrane</keyword>
<organism evidence="10 11">
    <name type="scientific">Xenoophorus captivus</name>
    <dbReference type="NCBI Taxonomy" id="1517983"/>
    <lineage>
        <taxon>Eukaryota</taxon>
        <taxon>Metazoa</taxon>
        <taxon>Chordata</taxon>
        <taxon>Craniata</taxon>
        <taxon>Vertebrata</taxon>
        <taxon>Euteleostomi</taxon>
        <taxon>Actinopterygii</taxon>
        <taxon>Neopterygii</taxon>
        <taxon>Teleostei</taxon>
        <taxon>Neoteleostei</taxon>
        <taxon>Acanthomorphata</taxon>
        <taxon>Ovalentaria</taxon>
        <taxon>Atherinomorphae</taxon>
        <taxon>Cyprinodontiformes</taxon>
        <taxon>Goodeidae</taxon>
        <taxon>Xenoophorus</taxon>
    </lineage>
</organism>
<keyword evidence="6" id="KW-0804">Transcription</keyword>
<feature type="domain" description="WD repeat-containing protein 75 second beta-propeller" evidence="9">
    <location>
        <begin position="15"/>
        <end position="134"/>
    </location>
</feature>
<evidence type="ECO:0000256" key="2">
    <source>
        <dbReference type="ARBA" id="ARBA00022517"/>
    </source>
</evidence>
<comment type="caution">
    <text evidence="10">The sequence shown here is derived from an EMBL/GenBank/DDBJ whole genome shotgun (WGS) entry which is preliminary data.</text>
</comment>
<proteinExistence type="predicted"/>
<feature type="transmembrane region" description="Helical" evidence="8">
    <location>
        <begin position="59"/>
        <end position="79"/>
    </location>
</feature>
<accession>A0ABV0QN86</accession>
<keyword evidence="3" id="KW-0698">rRNA processing</keyword>
<dbReference type="Pfam" id="PF23769">
    <property type="entry name" value="Beta-prop_WDR75_2nd"/>
    <property type="match status" value="2"/>
</dbReference>
<comment type="subcellular location">
    <subcellularLocation>
        <location evidence="1">Nucleus</location>
        <location evidence="1">Nucleolus</location>
    </subcellularLocation>
</comment>
<dbReference type="PANTHER" id="PTHR44215">
    <property type="entry name" value="WD REPEAT-CONTAINING PROTEIN 75"/>
    <property type="match status" value="1"/>
</dbReference>
<evidence type="ECO:0000256" key="6">
    <source>
        <dbReference type="ARBA" id="ARBA00023163"/>
    </source>
</evidence>
<keyword evidence="11" id="KW-1185">Reference proteome</keyword>
<dbReference type="InterPro" id="IPR053826">
    <property type="entry name" value="WDR75"/>
</dbReference>
<evidence type="ECO:0000256" key="5">
    <source>
        <dbReference type="ARBA" id="ARBA00022737"/>
    </source>
</evidence>
<evidence type="ECO:0000256" key="7">
    <source>
        <dbReference type="ARBA" id="ARBA00023242"/>
    </source>
</evidence>
<keyword evidence="2" id="KW-0690">Ribosome biogenesis</keyword>
<keyword evidence="5" id="KW-0677">Repeat</keyword>
<dbReference type="InterPro" id="IPR057644">
    <property type="entry name" value="Beta-prop_WDR75_2nd"/>
</dbReference>
<evidence type="ECO:0000313" key="10">
    <source>
        <dbReference type="EMBL" id="MEQ2197314.1"/>
    </source>
</evidence>
<dbReference type="PANTHER" id="PTHR44215:SF1">
    <property type="entry name" value="WD REPEAT-CONTAINING PROTEIN 75"/>
    <property type="match status" value="1"/>
</dbReference>
<name>A0ABV0QN86_9TELE</name>
<keyword evidence="8" id="KW-1133">Transmembrane helix</keyword>
<evidence type="ECO:0000256" key="8">
    <source>
        <dbReference type="SAM" id="Phobius"/>
    </source>
</evidence>
<evidence type="ECO:0000313" key="11">
    <source>
        <dbReference type="Proteomes" id="UP001434883"/>
    </source>
</evidence>
<keyword evidence="7" id="KW-0539">Nucleus</keyword>
<dbReference type="EMBL" id="JAHRIN010017521">
    <property type="protein sequence ID" value="MEQ2197314.1"/>
    <property type="molecule type" value="Genomic_DNA"/>
</dbReference>
<dbReference type="Proteomes" id="UP001434883">
    <property type="component" value="Unassembled WGS sequence"/>
</dbReference>
<reference evidence="10 11" key="1">
    <citation type="submission" date="2021-06" db="EMBL/GenBank/DDBJ databases">
        <authorList>
            <person name="Palmer J.M."/>
        </authorList>
    </citation>
    <scope>NUCLEOTIDE SEQUENCE [LARGE SCALE GENOMIC DNA]</scope>
    <source>
        <strain evidence="10 11">XC_2019</strain>
        <tissue evidence="10">Muscle</tissue>
    </source>
</reference>
<sequence length="323" mass="36132">LPVFLSYISEDLLFLPQLDIVQQEYIHESGLEQFEVVKAAGAVIFFTLKWSRLLKYLSCLNRTFVVMFLLFLISIHTSLTGSFVLNTTISAPHEARITAISFDQAASSRTTMLLSCSRDGHFKAWQLALPAHTDGENPARLGFLNVLDQFLVFSRSGWVCFQTKTIKTVELIPSRPTKTLHKVIWSHCLLTRTKSSDPCRRLAAGRQLPGGGDRLEPELLGAPGNPVAAAGRHQDVWFQSIQVQMEWSTSTDVSVLLADPLSENMAAFCLQDRSTDCTSNAWFYFFMAGCSLNLELASTDVVQLCRSSCLTDLCRRLDHKTNM</sequence>
<feature type="domain" description="WD repeat-containing protein 75 second beta-propeller" evidence="9">
    <location>
        <begin position="242"/>
        <end position="276"/>
    </location>
</feature>
<evidence type="ECO:0000256" key="1">
    <source>
        <dbReference type="ARBA" id="ARBA00004604"/>
    </source>
</evidence>
<feature type="non-terminal residue" evidence="10">
    <location>
        <position position="1"/>
    </location>
</feature>
<evidence type="ECO:0000256" key="4">
    <source>
        <dbReference type="ARBA" id="ARBA00022574"/>
    </source>
</evidence>
<keyword evidence="8" id="KW-0812">Transmembrane</keyword>
<evidence type="ECO:0000256" key="3">
    <source>
        <dbReference type="ARBA" id="ARBA00022552"/>
    </source>
</evidence>
<keyword evidence="4" id="KW-0853">WD repeat</keyword>
<gene>
    <name evidence="10" type="ORF">XENOCAPTIV_027484</name>
</gene>